<organism evidence="1 2">
    <name type="scientific">Leptospira phage LE3</name>
    <dbReference type="NCBI Taxonomy" id="2041382"/>
    <lineage>
        <taxon>Viruses</taxon>
        <taxon>Duplodnaviria</taxon>
        <taxon>Heunggongvirae</taxon>
        <taxon>Uroviricota</taxon>
        <taxon>Caudoviricetes</taxon>
        <taxon>Nylescharonvirus</taxon>
        <taxon>Nylescharonvirus LE3</taxon>
    </lineage>
</organism>
<dbReference type="KEGG" id="vg:55605485"/>
<dbReference type="GeneID" id="55605485"/>
<dbReference type="Proteomes" id="UP000259602">
    <property type="component" value="Segment"/>
</dbReference>
<dbReference type="InterPro" id="IPR027417">
    <property type="entry name" value="P-loop_NTPase"/>
</dbReference>
<reference evidence="1 2" key="1">
    <citation type="journal article" date="2018" name="Sci. Rep.">
        <title>Characterization of LE3 and LE4, the only lytic phages known to infect the spirochete Leptospira.</title>
        <authorList>
            <person name="Schiettekatte O."/>
            <person name="Vincent A.T."/>
            <person name="Malosse C."/>
            <person name="Lechat P."/>
            <person name="Chamot-Rooke J."/>
            <person name="Veyrier F.J."/>
            <person name="Picardeau M."/>
            <person name="Bourhy P."/>
        </authorList>
    </citation>
    <scope>NUCLEOTIDE SEQUENCE [LARGE SCALE GENOMIC DNA]</scope>
</reference>
<name>A0A343LE63_9CAUD</name>
<accession>A0A343LE63</accession>
<keyword evidence="2" id="KW-1185">Reference proteome</keyword>
<dbReference type="EMBL" id="MF974396">
    <property type="protein sequence ID" value="ATN94973.1"/>
    <property type="molecule type" value="Genomic_DNA"/>
</dbReference>
<proteinExistence type="predicted"/>
<evidence type="ECO:0000313" key="2">
    <source>
        <dbReference type="Proteomes" id="UP000259602"/>
    </source>
</evidence>
<protein>
    <submittedName>
        <fullName evidence="1">Terminase large subunit</fullName>
    </submittedName>
</protein>
<dbReference type="RefSeq" id="YP_009835413.1">
    <property type="nucleotide sequence ID" value="NC_048678.1"/>
</dbReference>
<dbReference type="Gene3D" id="3.40.50.300">
    <property type="entry name" value="P-loop containing nucleotide triphosphate hydrolases"/>
    <property type="match status" value="1"/>
</dbReference>
<evidence type="ECO:0000313" key="1">
    <source>
        <dbReference type="EMBL" id="ATN94973.1"/>
    </source>
</evidence>
<sequence length="431" mass="49130">MDHLNKLQKKVLNEPLFLAYLLGFHDVNTEVHEHWIRSIWYPGSDSIQGHRGSFKTTCTQLGILWGLFFKPNTVIKYYRKTYDEAEDTVFAIRQFYESDPIRKLYHDGWGIKSVRTSVWARGEFTLATKTKITKEPGVSAGGFKTFATGSHYDKIICDDIITMEDRVSKKERESTKLNIYELKNLINPGGEIKYRGTPWHPNDAWKLCPAPEVWPVGSIDIPKFTPQYVRQLEEESTPSLFAANYKLVHITDEGRLFGAPIYGNYPESGNGTFGVLDPAYGGHHVALAIGGMVGENIHVKGFLWDVSVFQLYPQILKILREHKVGTLFVEKNADKGATATDLYNLRGGNVVAFPTKENKHIKIVSTVKKHWKNIRWAHDTEEDFLNEVLDYQEGQEPDDAPDSVAMLIRIIQTMILRQKGKVGKIQYVNIK</sequence>